<dbReference type="InterPro" id="IPR036188">
    <property type="entry name" value="FAD/NAD-bd_sf"/>
</dbReference>
<gene>
    <name evidence="8" type="ORF">LO55_4821</name>
</gene>
<name>A0A1S2NEJ4_9BURK</name>
<dbReference type="InterPro" id="IPR007867">
    <property type="entry name" value="GMC_OxRtase_C"/>
</dbReference>
<comment type="similarity">
    <text evidence="1">Belongs to the GMC oxidoreductase family.</text>
</comment>
<organism evidence="8 9">
    <name type="scientific">Massilia timonae</name>
    <dbReference type="NCBI Taxonomy" id="47229"/>
    <lineage>
        <taxon>Bacteria</taxon>
        <taxon>Pseudomonadati</taxon>
        <taxon>Pseudomonadota</taxon>
        <taxon>Betaproteobacteria</taxon>
        <taxon>Burkholderiales</taxon>
        <taxon>Oxalobacteraceae</taxon>
        <taxon>Telluria group</taxon>
        <taxon>Massilia</taxon>
    </lineage>
</organism>
<dbReference type="InterPro" id="IPR003953">
    <property type="entry name" value="FAD-dep_OxRdtase_2_FAD-bd"/>
</dbReference>
<dbReference type="PANTHER" id="PTHR46056">
    <property type="entry name" value="LONG-CHAIN-ALCOHOL OXIDASE"/>
    <property type="match status" value="1"/>
</dbReference>
<comment type="caution">
    <text evidence="8">The sequence shown here is derived from an EMBL/GenBank/DDBJ whole genome shotgun (WGS) entry which is preliminary data.</text>
</comment>
<dbReference type="RefSeq" id="WP_071363373.1">
    <property type="nucleotide sequence ID" value="NZ_JRYB01000001.1"/>
</dbReference>
<feature type="domain" description="Glucose-methanol-choline oxidoreductase N-terminal" evidence="5">
    <location>
        <begin position="82"/>
        <end position="298"/>
    </location>
</feature>
<evidence type="ECO:0000259" key="7">
    <source>
        <dbReference type="Pfam" id="PF05199"/>
    </source>
</evidence>
<feature type="domain" description="Glucose-methanol-choline oxidoreductase C-terminal" evidence="7">
    <location>
        <begin position="399"/>
        <end position="518"/>
    </location>
</feature>
<dbReference type="InterPro" id="IPR000172">
    <property type="entry name" value="GMC_OxRdtase_N"/>
</dbReference>
<keyword evidence="2" id="KW-0285">Flavoprotein</keyword>
<evidence type="ECO:0000259" key="6">
    <source>
        <dbReference type="Pfam" id="PF00890"/>
    </source>
</evidence>
<sequence length="539" mass="57762">MTARIPDPIEAGVKRGWRTLDASTLEHDRTLEADVVIVGSGAGGAISAEILARSGLSVIVVEEGPLKSSRDFRMREADAYPDLYQESAARKTADKAINILQGRAVGGSTTVNWTSSFRTPEPTLAWWRRHYALDHATPDELAPWFAMAERRTGVVDWLVGPNENNDILRRGAAKLGIASAAIRRNVQGCWNLGYCGMGCPTNAKQSMLVTSIPAALDHGATLVTRARAERLRLRGEQAEELVCAALGADGVLPNGRQLRLRARHFVVAGGAINTPALLLRSQAPDPSGQLGKRTFLHPTLISAAFHEKRVEGWAGAPQSVYSDHFLSQGPIDGPIGYKLETPPLHPLLVATMMSGFGEQHAATMRDFAHLGGMLALLRDGFHDESPGGVVRLRADGSGELDYGLNDYLWDGARRALLSMAEIQFAAGARAVQPAHEKAQRYRSWAEARREIAALPQRAHVTRVVSAHAMGGCAMSGDERRGAVDPAGRYRGLTNVSVHDGSLFPTSLGANPQLTIYAITARLASGLAASLTGRPAAALA</sequence>
<dbReference type="Proteomes" id="UP000180246">
    <property type="component" value="Unassembled WGS sequence"/>
</dbReference>
<dbReference type="Gene3D" id="3.50.50.60">
    <property type="entry name" value="FAD/NAD(P)-binding domain"/>
    <property type="match status" value="2"/>
</dbReference>
<dbReference type="Pfam" id="PF00890">
    <property type="entry name" value="FAD_binding_2"/>
    <property type="match status" value="1"/>
</dbReference>
<evidence type="ECO:0000256" key="4">
    <source>
        <dbReference type="ARBA" id="ARBA00023002"/>
    </source>
</evidence>
<reference evidence="8 9" key="1">
    <citation type="submission" date="2014-10" db="EMBL/GenBank/DDBJ databases">
        <authorList>
            <person name="Seo M.-J."/>
            <person name="Seok Y.J."/>
            <person name="Cha I.-T."/>
        </authorList>
    </citation>
    <scope>NUCLEOTIDE SEQUENCE [LARGE SCALE GENOMIC DNA]</scope>
    <source>
        <strain evidence="8 9">NEU</strain>
    </source>
</reference>
<dbReference type="Pfam" id="PF05199">
    <property type="entry name" value="GMC_oxred_C"/>
    <property type="match status" value="1"/>
</dbReference>
<evidence type="ECO:0000256" key="3">
    <source>
        <dbReference type="ARBA" id="ARBA00022827"/>
    </source>
</evidence>
<dbReference type="SUPFAM" id="SSF51905">
    <property type="entry name" value="FAD/NAD(P)-binding domain"/>
    <property type="match status" value="1"/>
</dbReference>
<evidence type="ECO:0000259" key="5">
    <source>
        <dbReference type="Pfam" id="PF00732"/>
    </source>
</evidence>
<evidence type="ECO:0000313" key="8">
    <source>
        <dbReference type="EMBL" id="OIJ43220.1"/>
    </source>
</evidence>
<dbReference type="GO" id="GO:0016614">
    <property type="term" value="F:oxidoreductase activity, acting on CH-OH group of donors"/>
    <property type="evidence" value="ECO:0007669"/>
    <property type="project" value="InterPro"/>
</dbReference>
<dbReference type="PRINTS" id="PR00420">
    <property type="entry name" value="RNGMNOXGNASE"/>
</dbReference>
<keyword evidence="4" id="KW-0560">Oxidoreductase</keyword>
<dbReference type="PANTHER" id="PTHR46056:SF12">
    <property type="entry name" value="LONG-CHAIN-ALCOHOL OXIDASE"/>
    <property type="match status" value="1"/>
</dbReference>
<evidence type="ECO:0000256" key="2">
    <source>
        <dbReference type="ARBA" id="ARBA00022630"/>
    </source>
</evidence>
<feature type="domain" description="FAD-dependent oxidoreductase 2 FAD-binding" evidence="6">
    <location>
        <begin position="34"/>
        <end position="68"/>
    </location>
</feature>
<dbReference type="GO" id="GO:0050660">
    <property type="term" value="F:flavin adenine dinucleotide binding"/>
    <property type="evidence" value="ECO:0007669"/>
    <property type="project" value="InterPro"/>
</dbReference>
<dbReference type="AlphaFoldDB" id="A0A1S2NEJ4"/>
<evidence type="ECO:0000256" key="1">
    <source>
        <dbReference type="ARBA" id="ARBA00010790"/>
    </source>
</evidence>
<protein>
    <submittedName>
        <fullName evidence="8">GMC oxidoreductase family protein</fullName>
    </submittedName>
</protein>
<proteinExistence type="inferred from homology"/>
<accession>A0A1S2NEJ4</accession>
<keyword evidence="3" id="KW-0274">FAD</keyword>
<dbReference type="EMBL" id="JRYB01000001">
    <property type="protein sequence ID" value="OIJ43220.1"/>
    <property type="molecule type" value="Genomic_DNA"/>
</dbReference>
<evidence type="ECO:0000313" key="9">
    <source>
        <dbReference type="Proteomes" id="UP000180246"/>
    </source>
</evidence>
<dbReference type="Pfam" id="PF00732">
    <property type="entry name" value="GMC_oxred_N"/>
    <property type="match status" value="1"/>
</dbReference>